<proteinExistence type="predicted"/>
<dbReference type="AlphaFoldDB" id="A0A518BI02"/>
<dbReference type="SUPFAM" id="SSF49452">
    <property type="entry name" value="Starch-binding domain-like"/>
    <property type="match status" value="1"/>
</dbReference>
<feature type="compositionally biased region" description="Low complexity" evidence="1">
    <location>
        <begin position="54"/>
        <end position="68"/>
    </location>
</feature>
<evidence type="ECO:0000313" key="3">
    <source>
        <dbReference type="Proteomes" id="UP000316921"/>
    </source>
</evidence>
<dbReference type="KEGG" id="pbap:Pla133_16850"/>
<dbReference type="InterPro" id="IPR013784">
    <property type="entry name" value="Carb-bd-like_fold"/>
</dbReference>
<evidence type="ECO:0000313" key="2">
    <source>
        <dbReference type="EMBL" id="QDU66609.1"/>
    </source>
</evidence>
<dbReference type="GO" id="GO:0030246">
    <property type="term" value="F:carbohydrate binding"/>
    <property type="evidence" value="ECO:0007669"/>
    <property type="project" value="InterPro"/>
</dbReference>
<keyword evidence="3" id="KW-1185">Reference proteome</keyword>
<feature type="region of interest" description="Disordered" evidence="1">
    <location>
        <begin position="54"/>
        <end position="84"/>
    </location>
</feature>
<accession>A0A518BI02</accession>
<dbReference type="EMBL" id="CP036287">
    <property type="protein sequence ID" value="QDU66609.1"/>
    <property type="molecule type" value="Genomic_DNA"/>
</dbReference>
<sequence>MNGGMRIGSGLVIACVLGGVLWTLLGEGEEGAGEAAVVAPVDVPKESPIEAELATPEARRPAAPVPVEARPDEPPEVAESVPPGDGLPLAGRVVMVDGRGLPMVDVHAPALDLRALTSASGEFRIEGLEPGEVELEVGSSRSGTGDGYEIVGRRTFRAGDEAVELVVRACLLRVRAADESGAPVAFNSVEVTDVGDDGYLSSILSWSSGGGAQFADLPVPVDRNLRARVQGAAGSFAGLVHTPVAGGAVEVVLEVDSPSMATLELALGGPLDRVIGARLDVSLVNLDRDDRIDQSDALSERILIPGLTTGLHTLEVSVAQPQGTRQSQIFALVGAPAEIEVTGTGRIPIALELVPGGELELVLSADLDLLPREMLPVVVQVEVRPEGRSEALDLRWTGWHGGGAVSRPTIGGGWVADRSLPPGRYDVRVQAEGFRPSQTTASVVGGQACKVAIELLRE</sequence>
<organism evidence="2 3">
    <name type="scientific">Engelhardtia mirabilis</name>
    <dbReference type="NCBI Taxonomy" id="2528011"/>
    <lineage>
        <taxon>Bacteria</taxon>
        <taxon>Pseudomonadati</taxon>
        <taxon>Planctomycetota</taxon>
        <taxon>Planctomycetia</taxon>
        <taxon>Planctomycetia incertae sedis</taxon>
        <taxon>Engelhardtia</taxon>
    </lineage>
</organism>
<dbReference type="Proteomes" id="UP000316921">
    <property type="component" value="Chromosome"/>
</dbReference>
<gene>
    <name evidence="2" type="ORF">Pla133_16850</name>
</gene>
<name>A0A518BI02_9BACT</name>
<reference evidence="2 3" key="1">
    <citation type="submission" date="2019-02" db="EMBL/GenBank/DDBJ databases">
        <title>Deep-cultivation of Planctomycetes and their phenomic and genomic characterization uncovers novel biology.</title>
        <authorList>
            <person name="Wiegand S."/>
            <person name="Jogler M."/>
            <person name="Boedeker C."/>
            <person name="Pinto D."/>
            <person name="Vollmers J."/>
            <person name="Rivas-Marin E."/>
            <person name="Kohn T."/>
            <person name="Peeters S.H."/>
            <person name="Heuer A."/>
            <person name="Rast P."/>
            <person name="Oberbeckmann S."/>
            <person name="Bunk B."/>
            <person name="Jeske O."/>
            <person name="Meyerdierks A."/>
            <person name="Storesund J.E."/>
            <person name="Kallscheuer N."/>
            <person name="Luecker S."/>
            <person name="Lage O.M."/>
            <person name="Pohl T."/>
            <person name="Merkel B.J."/>
            <person name="Hornburger P."/>
            <person name="Mueller R.-W."/>
            <person name="Bruemmer F."/>
            <person name="Labrenz M."/>
            <person name="Spormann A.M."/>
            <person name="Op den Camp H."/>
            <person name="Overmann J."/>
            <person name="Amann R."/>
            <person name="Jetten M.S.M."/>
            <person name="Mascher T."/>
            <person name="Medema M.H."/>
            <person name="Devos D.P."/>
            <person name="Kaster A.-K."/>
            <person name="Ovreas L."/>
            <person name="Rohde M."/>
            <person name="Galperin M.Y."/>
            <person name="Jogler C."/>
        </authorList>
    </citation>
    <scope>NUCLEOTIDE SEQUENCE [LARGE SCALE GENOMIC DNA]</scope>
    <source>
        <strain evidence="2 3">Pla133</strain>
    </source>
</reference>
<protein>
    <submittedName>
        <fullName evidence="2">Uncharacterized protein</fullName>
    </submittedName>
</protein>
<evidence type="ECO:0000256" key="1">
    <source>
        <dbReference type="SAM" id="MobiDB-lite"/>
    </source>
</evidence>